<dbReference type="InterPro" id="IPR050557">
    <property type="entry name" value="RTX_toxin/Mannuronan_C5-epim"/>
</dbReference>
<dbReference type="Proteomes" id="UP000326678">
    <property type="component" value="Chromosome Gxm1"/>
</dbReference>
<dbReference type="KEGG" id="nsh:GXM_05966"/>
<evidence type="ECO:0000313" key="3">
    <source>
        <dbReference type="EMBL" id="QFS48472.1"/>
    </source>
</evidence>
<dbReference type="InterPro" id="IPR018511">
    <property type="entry name" value="Hemolysin-typ_Ca-bd_CS"/>
</dbReference>
<dbReference type="NCBIfam" id="NF041519">
    <property type="entry name" value="bluetail"/>
    <property type="match status" value="1"/>
</dbReference>
<sequence length="487" mass="49252">MADTILFQGNRYEGDTTGLAEFFGAQTATNFEILYNSGVLEVSYVGVNFTYSSTGFFNSGTITSFFSFGTNGQITSQGTNLNLDVATRNSLLSIGRSSYDYSQYFYRGNDSILGSAEDDSFDGSKGNDTINGGAGIDVLTFQKFSEGVIVNLSTGLAITSFGTSVISNVEDIEGSAFGDILTGNSGNNQIQGFGGADRINGGAGFDTAVYFDASSGVGVDLSTGVAVGGSGGDTLVSIERVLGSRFSDVLIGSNANESFLGGFGDDSIDGAGGIDTVEYGFVGSGVTVSLDAGFAIGGAGTDSIFNVENVKGSIFNDFLFGNSGANVINGDNGDDGLNGGAGADTLTGGQGADLFVFQFGQSTVSGSDRITDFTIGTDAIGLFSSDGSTVITPSTFTRAADSTATTLVNLVNQVFTDANGALAGNQALGVSGAALVRVGSGAIAGTYLAINNSTAGFQANSDLLVNLTGLTGTLPALGNITVSSFFV</sequence>
<keyword evidence="4" id="KW-1185">Reference proteome</keyword>
<dbReference type="RefSeq" id="WP_152590226.1">
    <property type="nucleotide sequence ID" value="NZ_CP045226.1"/>
</dbReference>
<accession>A0A5P8W7C5</accession>
<evidence type="ECO:0000256" key="2">
    <source>
        <dbReference type="ARBA" id="ARBA00022525"/>
    </source>
</evidence>
<dbReference type="Gene3D" id="2.150.10.10">
    <property type="entry name" value="Serralysin-like metalloprotease, C-terminal"/>
    <property type="match status" value="4"/>
</dbReference>
<dbReference type="AlphaFoldDB" id="A0A5P8W7C5"/>
<name>A0A5P8W7C5_9NOSO</name>
<reference evidence="3 4" key="1">
    <citation type="submission" date="2019-10" db="EMBL/GenBank/DDBJ databases">
        <title>Genomic and transcriptomic insights into the perfect genentic adaptation of a filamentous nitrogen-fixing cyanobacterium to rice fields.</title>
        <authorList>
            <person name="Chen Z."/>
        </authorList>
    </citation>
    <scope>NUCLEOTIDE SEQUENCE [LARGE SCALE GENOMIC DNA]</scope>
    <source>
        <strain evidence="3">CCNUC1</strain>
    </source>
</reference>
<dbReference type="PANTHER" id="PTHR38340:SF1">
    <property type="entry name" value="S-LAYER PROTEIN"/>
    <property type="match status" value="1"/>
</dbReference>
<dbReference type="EMBL" id="CP045226">
    <property type="protein sequence ID" value="QFS48472.1"/>
    <property type="molecule type" value="Genomic_DNA"/>
</dbReference>
<dbReference type="Pfam" id="PF00353">
    <property type="entry name" value="HemolysinCabind"/>
    <property type="match status" value="4"/>
</dbReference>
<dbReference type="GO" id="GO:0005576">
    <property type="term" value="C:extracellular region"/>
    <property type="evidence" value="ECO:0007669"/>
    <property type="project" value="UniProtKB-SubCell"/>
</dbReference>
<dbReference type="InterPro" id="IPR011049">
    <property type="entry name" value="Serralysin-like_metalloprot_C"/>
</dbReference>
<gene>
    <name evidence="3" type="ORF">GXM_05966</name>
</gene>
<comment type="subcellular location">
    <subcellularLocation>
        <location evidence="1">Secreted</location>
    </subcellularLocation>
</comment>
<dbReference type="GO" id="GO:0005509">
    <property type="term" value="F:calcium ion binding"/>
    <property type="evidence" value="ECO:0007669"/>
    <property type="project" value="InterPro"/>
</dbReference>
<keyword evidence="2" id="KW-0964">Secreted</keyword>
<evidence type="ECO:0000256" key="1">
    <source>
        <dbReference type="ARBA" id="ARBA00004613"/>
    </source>
</evidence>
<organism evidence="3 4">
    <name type="scientific">Nostoc sphaeroides CCNUC1</name>
    <dbReference type="NCBI Taxonomy" id="2653204"/>
    <lineage>
        <taxon>Bacteria</taxon>
        <taxon>Bacillati</taxon>
        <taxon>Cyanobacteriota</taxon>
        <taxon>Cyanophyceae</taxon>
        <taxon>Nostocales</taxon>
        <taxon>Nostocaceae</taxon>
        <taxon>Nostoc</taxon>
    </lineage>
</organism>
<proteinExistence type="predicted"/>
<protein>
    <submittedName>
        <fullName evidence="3">Calcium-binding protein</fullName>
    </submittedName>
</protein>
<dbReference type="PROSITE" id="PS00330">
    <property type="entry name" value="HEMOLYSIN_CALCIUM"/>
    <property type="match status" value="1"/>
</dbReference>
<dbReference type="SUPFAM" id="SSF51120">
    <property type="entry name" value="beta-Roll"/>
    <property type="match status" value="2"/>
</dbReference>
<dbReference type="PRINTS" id="PR00313">
    <property type="entry name" value="CABNDNGRPT"/>
</dbReference>
<dbReference type="PANTHER" id="PTHR38340">
    <property type="entry name" value="S-LAYER PROTEIN"/>
    <property type="match status" value="1"/>
</dbReference>
<dbReference type="InterPro" id="IPR001343">
    <property type="entry name" value="Hemolysn_Ca-bd"/>
</dbReference>
<evidence type="ECO:0000313" key="4">
    <source>
        <dbReference type="Proteomes" id="UP000326678"/>
    </source>
</evidence>
<dbReference type="InterPro" id="IPR048165">
    <property type="entry name" value="Bluetail_dom"/>
</dbReference>